<evidence type="ECO:0000313" key="2">
    <source>
        <dbReference type="EnsemblMetazoa" id="CapteP21390"/>
    </source>
</evidence>
<dbReference type="STRING" id="283909.R7UJI8"/>
<dbReference type="EMBL" id="AMQN01007509">
    <property type="status" value="NOT_ANNOTATED_CDS"/>
    <property type="molecule type" value="Genomic_DNA"/>
</dbReference>
<name>R7UJI8_CAPTE</name>
<proteinExistence type="predicted"/>
<sequence>MDEVEGVSCRLGTHEFQEGIDGSVVVFHVMAMLDSLFIWIGNQQPSNFSNLALAMHTKYETGATALNIFGKDTDSTSSNIAKKIASKTKKQIYVSYNLASDETPMLSAVELRLMQEMKDRPECF</sequence>
<evidence type="ECO:0008006" key="4">
    <source>
        <dbReference type="Google" id="ProtNLM"/>
    </source>
</evidence>
<keyword evidence="3" id="KW-1185">Reference proteome</keyword>
<reference evidence="2" key="3">
    <citation type="submission" date="2015-06" db="UniProtKB">
        <authorList>
            <consortium name="EnsemblMetazoa"/>
        </authorList>
    </citation>
    <scope>IDENTIFICATION</scope>
</reference>
<dbReference type="EMBL" id="KB300813">
    <property type="protein sequence ID" value="ELU06278.1"/>
    <property type="molecule type" value="Genomic_DNA"/>
</dbReference>
<dbReference type="InterPro" id="IPR032157">
    <property type="entry name" value="PAC4"/>
</dbReference>
<dbReference type="HOGENOM" id="CLU_138031_0_0_1"/>
<dbReference type="GO" id="GO:0043248">
    <property type="term" value="P:proteasome assembly"/>
    <property type="evidence" value="ECO:0007669"/>
    <property type="project" value="InterPro"/>
</dbReference>
<dbReference type="PANTHER" id="PTHR33559">
    <property type="entry name" value="PROTEASOME ASSEMBLY CHAPERONE 4"/>
    <property type="match status" value="1"/>
</dbReference>
<protein>
    <recommendedName>
        <fullName evidence="4">Proteasome assembly chaperone 4</fullName>
    </recommendedName>
</protein>
<dbReference type="AlphaFoldDB" id="R7UJI8"/>
<reference evidence="1 3" key="2">
    <citation type="journal article" date="2013" name="Nature">
        <title>Insights into bilaterian evolution from three spiralian genomes.</title>
        <authorList>
            <person name="Simakov O."/>
            <person name="Marletaz F."/>
            <person name="Cho S.J."/>
            <person name="Edsinger-Gonzales E."/>
            <person name="Havlak P."/>
            <person name="Hellsten U."/>
            <person name="Kuo D.H."/>
            <person name="Larsson T."/>
            <person name="Lv J."/>
            <person name="Arendt D."/>
            <person name="Savage R."/>
            <person name="Osoegawa K."/>
            <person name="de Jong P."/>
            <person name="Grimwood J."/>
            <person name="Chapman J.A."/>
            <person name="Shapiro H."/>
            <person name="Aerts A."/>
            <person name="Otillar R.P."/>
            <person name="Terry A.Y."/>
            <person name="Boore J.L."/>
            <person name="Grigoriev I.V."/>
            <person name="Lindberg D.R."/>
            <person name="Seaver E.C."/>
            <person name="Weisblat D.A."/>
            <person name="Putnam N.H."/>
            <person name="Rokhsar D.S."/>
        </authorList>
    </citation>
    <scope>NUCLEOTIDE SEQUENCE</scope>
    <source>
        <strain evidence="1 3">I ESC-2004</strain>
    </source>
</reference>
<dbReference type="OMA" id="HVMKLDG"/>
<dbReference type="Proteomes" id="UP000014760">
    <property type="component" value="Unassembled WGS sequence"/>
</dbReference>
<dbReference type="Pfam" id="PF16093">
    <property type="entry name" value="PAC4"/>
    <property type="match status" value="1"/>
</dbReference>
<organism evidence="1">
    <name type="scientific">Capitella teleta</name>
    <name type="common">Polychaete worm</name>
    <dbReference type="NCBI Taxonomy" id="283909"/>
    <lineage>
        <taxon>Eukaryota</taxon>
        <taxon>Metazoa</taxon>
        <taxon>Spiralia</taxon>
        <taxon>Lophotrochozoa</taxon>
        <taxon>Annelida</taxon>
        <taxon>Polychaeta</taxon>
        <taxon>Sedentaria</taxon>
        <taxon>Scolecida</taxon>
        <taxon>Capitellidae</taxon>
        <taxon>Capitella</taxon>
    </lineage>
</organism>
<evidence type="ECO:0000313" key="1">
    <source>
        <dbReference type="EMBL" id="ELU06278.1"/>
    </source>
</evidence>
<evidence type="ECO:0000313" key="3">
    <source>
        <dbReference type="Proteomes" id="UP000014760"/>
    </source>
</evidence>
<dbReference type="EnsemblMetazoa" id="CapteT21390">
    <property type="protein sequence ID" value="CapteP21390"/>
    <property type="gene ID" value="CapteG21390"/>
</dbReference>
<reference evidence="3" key="1">
    <citation type="submission" date="2012-12" db="EMBL/GenBank/DDBJ databases">
        <authorList>
            <person name="Hellsten U."/>
            <person name="Grimwood J."/>
            <person name="Chapman J.A."/>
            <person name="Shapiro H."/>
            <person name="Aerts A."/>
            <person name="Otillar R.P."/>
            <person name="Terry A.Y."/>
            <person name="Boore J.L."/>
            <person name="Simakov O."/>
            <person name="Marletaz F."/>
            <person name="Cho S.-J."/>
            <person name="Edsinger-Gonzales E."/>
            <person name="Havlak P."/>
            <person name="Kuo D.-H."/>
            <person name="Larsson T."/>
            <person name="Lv J."/>
            <person name="Arendt D."/>
            <person name="Savage R."/>
            <person name="Osoegawa K."/>
            <person name="de Jong P."/>
            <person name="Lindberg D.R."/>
            <person name="Seaver E.C."/>
            <person name="Weisblat D.A."/>
            <person name="Putnam N.H."/>
            <person name="Grigoriev I.V."/>
            <person name="Rokhsar D.S."/>
        </authorList>
    </citation>
    <scope>NUCLEOTIDE SEQUENCE</scope>
    <source>
        <strain evidence="3">I ESC-2004</strain>
    </source>
</reference>
<dbReference type="PANTHER" id="PTHR33559:SF1">
    <property type="entry name" value="PROTEASOME ASSEMBLY CHAPERONE 4"/>
    <property type="match status" value="1"/>
</dbReference>
<gene>
    <name evidence="1" type="ORF">CAPTEDRAFT_21390</name>
</gene>
<accession>R7UJI8</accession>
<dbReference type="OrthoDB" id="368507at2759"/>